<evidence type="ECO:0000259" key="1">
    <source>
        <dbReference type="Pfam" id="PF14291"/>
    </source>
</evidence>
<accession>A0A699XND6</accession>
<name>A0A699XND6_TANCI</name>
<proteinExistence type="predicted"/>
<dbReference type="InterPro" id="IPR025398">
    <property type="entry name" value="DUF4371"/>
</dbReference>
<dbReference type="PANTHER" id="PTHR45749">
    <property type="match status" value="1"/>
</dbReference>
<feature type="non-terminal residue" evidence="2">
    <location>
        <position position="82"/>
    </location>
</feature>
<protein>
    <recommendedName>
        <fullName evidence="1">DUF4371 domain-containing protein</fullName>
    </recommendedName>
</protein>
<gene>
    <name evidence="2" type="ORF">Tci_931729</name>
</gene>
<feature type="domain" description="DUF4371" evidence="1">
    <location>
        <begin position="2"/>
        <end position="64"/>
    </location>
</feature>
<dbReference type="EMBL" id="BKCJ011868960">
    <property type="protein sequence ID" value="GFD59760.1"/>
    <property type="molecule type" value="Genomic_DNA"/>
</dbReference>
<dbReference type="AlphaFoldDB" id="A0A699XND6"/>
<dbReference type="PANTHER" id="PTHR45749:SF37">
    <property type="entry name" value="OS05G0311600 PROTEIN"/>
    <property type="match status" value="1"/>
</dbReference>
<comment type="caution">
    <text evidence="2">The sequence shown here is derived from an EMBL/GenBank/DDBJ whole genome shotgun (WGS) entry which is preliminary data.</text>
</comment>
<reference evidence="2" key="1">
    <citation type="journal article" date="2019" name="Sci. Rep.">
        <title>Draft genome of Tanacetum cinerariifolium, the natural source of mosquito coil.</title>
        <authorList>
            <person name="Yamashiro T."/>
            <person name="Shiraishi A."/>
            <person name="Satake H."/>
            <person name="Nakayama K."/>
        </authorList>
    </citation>
    <scope>NUCLEOTIDE SEQUENCE</scope>
</reference>
<evidence type="ECO:0000313" key="2">
    <source>
        <dbReference type="EMBL" id="GFD59760.1"/>
    </source>
</evidence>
<sequence>VVCLRYVNKKGDVVEKFLGIARVMDHKKDVSLKDAISSLLSKNSLILSKVRGQGYKGVRKMYYDVSGLKALIKNDTESAYYV</sequence>
<organism evidence="2">
    <name type="scientific">Tanacetum cinerariifolium</name>
    <name type="common">Dalmatian daisy</name>
    <name type="synonym">Chrysanthemum cinerariifolium</name>
    <dbReference type="NCBI Taxonomy" id="118510"/>
    <lineage>
        <taxon>Eukaryota</taxon>
        <taxon>Viridiplantae</taxon>
        <taxon>Streptophyta</taxon>
        <taxon>Embryophyta</taxon>
        <taxon>Tracheophyta</taxon>
        <taxon>Spermatophyta</taxon>
        <taxon>Magnoliopsida</taxon>
        <taxon>eudicotyledons</taxon>
        <taxon>Gunneridae</taxon>
        <taxon>Pentapetalae</taxon>
        <taxon>asterids</taxon>
        <taxon>campanulids</taxon>
        <taxon>Asterales</taxon>
        <taxon>Asteraceae</taxon>
        <taxon>Asteroideae</taxon>
        <taxon>Anthemideae</taxon>
        <taxon>Anthemidinae</taxon>
        <taxon>Tanacetum</taxon>
    </lineage>
</organism>
<feature type="non-terminal residue" evidence="2">
    <location>
        <position position="1"/>
    </location>
</feature>
<dbReference type="Pfam" id="PF14291">
    <property type="entry name" value="DUF4371"/>
    <property type="match status" value="1"/>
</dbReference>